<proteinExistence type="predicted"/>
<accession>A0A815RG37</accession>
<gene>
    <name evidence="2" type="ORF">QVE165_LOCUS41981</name>
</gene>
<reference evidence="2" key="1">
    <citation type="submission" date="2021-02" db="EMBL/GenBank/DDBJ databases">
        <authorList>
            <person name="Nowell W R."/>
        </authorList>
    </citation>
    <scope>NUCLEOTIDE SEQUENCE</scope>
</reference>
<dbReference type="EMBL" id="CAJNOM010000509">
    <property type="protein sequence ID" value="CAF1477096.1"/>
    <property type="molecule type" value="Genomic_DNA"/>
</dbReference>
<comment type="caution">
    <text evidence="2">The sequence shown here is derived from an EMBL/GenBank/DDBJ whole genome shotgun (WGS) entry which is preliminary data.</text>
</comment>
<protein>
    <recommendedName>
        <fullName evidence="1">Helix-turn-helix domain-containing protein</fullName>
    </recommendedName>
</protein>
<dbReference type="PANTHER" id="PTHR21301">
    <property type="entry name" value="REVERSE TRANSCRIPTASE"/>
    <property type="match status" value="1"/>
</dbReference>
<sequence length="313" mass="37186">MENCEKSLEIDAKVFRNCGAFELLTWVIELQSQQGEIYGRYIDDVFMTSNMSTDVIHDKLDWMNQKDRKHIQITYSVGLKVEFLDVQIENYHGLLKTSVYRKPAAEPYILPYSSDHRRHIHMNIPYEALLQAARLCSEVYAFDKERLDIEIKLLLNGYPPQFLKYHFKRFFRLNQVLEVCTELDVHKYQMLHQKLLHLPTRREKKYQRQTTDGNDILVDKQWNRKILMLSHTYESGPSTNFRREFRKLWTKYYVYKESVVKNARTMITALNNPSLNDLLVRKKPPASLLTKMEPLLSSPPSKIVLKQETEHKK</sequence>
<dbReference type="Proteomes" id="UP000663832">
    <property type="component" value="Unassembled WGS sequence"/>
</dbReference>
<evidence type="ECO:0000313" key="2">
    <source>
        <dbReference type="EMBL" id="CAF1477096.1"/>
    </source>
</evidence>
<organism evidence="2 3">
    <name type="scientific">Adineta steineri</name>
    <dbReference type="NCBI Taxonomy" id="433720"/>
    <lineage>
        <taxon>Eukaryota</taxon>
        <taxon>Metazoa</taxon>
        <taxon>Spiralia</taxon>
        <taxon>Gnathifera</taxon>
        <taxon>Rotifera</taxon>
        <taxon>Eurotatoria</taxon>
        <taxon>Bdelloidea</taxon>
        <taxon>Adinetida</taxon>
        <taxon>Adinetidae</taxon>
        <taxon>Adineta</taxon>
    </lineage>
</organism>
<evidence type="ECO:0000259" key="1">
    <source>
        <dbReference type="Pfam" id="PF26215"/>
    </source>
</evidence>
<dbReference type="InterPro" id="IPR058912">
    <property type="entry name" value="HTH_animal"/>
</dbReference>
<dbReference type="OrthoDB" id="10058657at2759"/>
<evidence type="ECO:0000313" key="3">
    <source>
        <dbReference type="Proteomes" id="UP000663832"/>
    </source>
</evidence>
<name>A0A815RG37_9BILA</name>
<dbReference type="Pfam" id="PF26215">
    <property type="entry name" value="HTH_animal"/>
    <property type="match status" value="1"/>
</dbReference>
<feature type="domain" description="Helix-turn-helix" evidence="1">
    <location>
        <begin position="108"/>
        <end position="168"/>
    </location>
</feature>
<dbReference type="AlphaFoldDB" id="A0A815RG37"/>
<dbReference type="PANTHER" id="PTHR21301:SF10">
    <property type="entry name" value="REVERSE TRANSCRIPTASE DOMAIN-CONTAINING PROTEIN"/>
    <property type="match status" value="1"/>
</dbReference>
<keyword evidence="3" id="KW-1185">Reference proteome</keyword>